<protein>
    <submittedName>
        <fullName evidence="5">TonB-dependent receptor</fullName>
    </submittedName>
</protein>
<evidence type="ECO:0000256" key="2">
    <source>
        <dbReference type="ARBA" id="ARBA00023136"/>
    </source>
</evidence>
<proteinExistence type="predicted"/>
<keyword evidence="6" id="KW-1185">Reference proteome</keyword>
<dbReference type="Proteomes" id="UP000276984">
    <property type="component" value="Chromosome"/>
</dbReference>
<gene>
    <name evidence="5" type="ORF">D8I30_11840</name>
</gene>
<sequence length="145" mass="16342">MRPMLKYVAWLRRLSTRRPEKSRNSNPGLRAIPADPVSPGEARHAVTVNVRSSFRGYGPEEIGRVSACPHKWCGTGGILESSLRLPAYTLAKAAAYVKVRNVTVSANIDNLFDEEYFTPSAEVYKEVAVMPRLPRMFRVNLAYRF</sequence>
<dbReference type="InterPro" id="IPR036942">
    <property type="entry name" value="Beta-barrel_TonB_sf"/>
</dbReference>
<keyword evidence="5" id="KW-0675">Receptor</keyword>
<dbReference type="OrthoDB" id="9760333at2"/>
<accession>A0A494RK00</accession>
<feature type="region of interest" description="Disordered" evidence="4">
    <location>
        <begin position="18"/>
        <end position="40"/>
    </location>
</feature>
<dbReference type="SUPFAM" id="SSF56935">
    <property type="entry name" value="Porins"/>
    <property type="match status" value="1"/>
</dbReference>
<reference evidence="5 6" key="1">
    <citation type="submission" date="2018-10" db="EMBL/GenBank/DDBJ databases">
        <title>Complete genome sequence of Brevundimonas naejangsanensis BRV3.</title>
        <authorList>
            <person name="Berrios L."/>
            <person name="Ely B."/>
        </authorList>
    </citation>
    <scope>NUCLEOTIDE SEQUENCE [LARGE SCALE GENOMIC DNA]</scope>
    <source>
        <strain evidence="5 6">BRV3</strain>
    </source>
</reference>
<organism evidence="5 6">
    <name type="scientific">Brevundimonas naejangsanensis</name>
    <dbReference type="NCBI Taxonomy" id="588932"/>
    <lineage>
        <taxon>Bacteria</taxon>
        <taxon>Pseudomonadati</taxon>
        <taxon>Pseudomonadota</taxon>
        <taxon>Alphaproteobacteria</taxon>
        <taxon>Caulobacterales</taxon>
        <taxon>Caulobacteraceae</taxon>
        <taxon>Brevundimonas</taxon>
    </lineage>
</organism>
<evidence type="ECO:0000256" key="4">
    <source>
        <dbReference type="SAM" id="MobiDB-lite"/>
    </source>
</evidence>
<name>A0A494RK00_9CAUL</name>
<evidence type="ECO:0000313" key="5">
    <source>
        <dbReference type="EMBL" id="AYG95789.1"/>
    </source>
</evidence>
<keyword evidence="3" id="KW-0998">Cell outer membrane</keyword>
<evidence type="ECO:0000313" key="6">
    <source>
        <dbReference type="Proteomes" id="UP000276984"/>
    </source>
</evidence>
<evidence type="ECO:0000256" key="3">
    <source>
        <dbReference type="ARBA" id="ARBA00023237"/>
    </source>
</evidence>
<comment type="subcellular location">
    <subcellularLocation>
        <location evidence="1">Cell outer membrane</location>
    </subcellularLocation>
</comment>
<dbReference type="EMBL" id="CP032707">
    <property type="protein sequence ID" value="AYG95789.1"/>
    <property type="molecule type" value="Genomic_DNA"/>
</dbReference>
<dbReference type="AlphaFoldDB" id="A0A494RK00"/>
<dbReference type="Gene3D" id="2.40.170.20">
    <property type="entry name" value="TonB-dependent receptor, beta-barrel domain"/>
    <property type="match status" value="1"/>
</dbReference>
<dbReference type="GO" id="GO:0009279">
    <property type="term" value="C:cell outer membrane"/>
    <property type="evidence" value="ECO:0007669"/>
    <property type="project" value="UniProtKB-SubCell"/>
</dbReference>
<keyword evidence="2" id="KW-0472">Membrane</keyword>
<evidence type="ECO:0000256" key="1">
    <source>
        <dbReference type="ARBA" id="ARBA00004442"/>
    </source>
</evidence>